<evidence type="ECO:0000313" key="1">
    <source>
        <dbReference type="EMBL" id="PSL23237.1"/>
    </source>
</evidence>
<accession>A0A2P8FND0</accession>
<sequence length="166" mass="19217">MGYYLEDKLTGERLPATISRLSRKEIMLIHKSKRFHFKWDKELEFEVYGLRIDSTGEIVGVVSIKRNRNEYAVKVRLIASAQEYTGARKRLDRIAGSLLAFVCLTSFEANFDGFVYLVPKTYLIKVYRDKYGFQNTGTSMFSNTVNSKILIQKYHESSDKEGIEGY</sequence>
<protein>
    <recommendedName>
        <fullName evidence="3">Acetyltransferase (GNAT) family protein</fullName>
    </recommendedName>
</protein>
<name>A0A2P8FND0_9BACT</name>
<reference evidence="1 2" key="1">
    <citation type="submission" date="2018-03" db="EMBL/GenBank/DDBJ databases">
        <title>Genomic Encyclopedia of Archaeal and Bacterial Type Strains, Phase II (KMG-II): from individual species to whole genera.</title>
        <authorList>
            <person name="Goeker M."/>
        </authorList>
    </citation>
    <scope>NUCLEOTIDE SEQUENCE [LARGE SCALE GENOMIC DNA]</scope>
    <source>
        <strain evidence="1 2">DSM 29057</strain>
    </source>
</reference>
<dbReference type="Proteomes" id="UP000241964">
    <property type="component" value="Unassembled WGS sequence"/>
</dbReference>
<keyword evidence="2" id="KW-1185">Reference proteome</keyword>
<organism evidence="1 2">
    <name type="scientific">Dyadobacter jiangsuensis</name>
    <dbReference type="NCBI Taxonomy" id="1591085"/>
    <lineage>
        <taxon>Bacteria</taxon>
        <taxon>Pseudomonadati</taxon>
        <taxon>Bacteroidota</taxon>
        <taxon>Cytophagia</taxon>
        <taxon>Cytophagales</taxon>
        <taxon>Spirosomataceae</taxon>
        <taxon>Dyadobacter</taxon>
    </lineage>
</organism>
<dbReference type="AlphaFoldDB" id="A0A2P8FND0"/>
<evidence type="ECO:0000313" key="2">
    <source>
        <dbReference type="Proteomes" id="UP000241964"/>
    </source>
</evidence>
<gene>
    <name evidence="1" type="ORF">CLV60_117114</name>
</gene>
<comment type="caution">
    <text evidence="1">The sequence shown here is derived from an EMBL/GenBank/DDBJ whole genome shotgun (WGS) entry which is preliminary data.</text>
</comment>
<dbReference type="RefSeq" id="WP_106598871.1">
    <property type="nucleotide sequence ID" value="NZ_PYAS01000017.1"/>
</dbReference>
<evidence type="ECO:0008006" key="3">
    <source>
        <dbReference type="Google" id="ProtNLM"/>
    </source>
</evidence>
<dbReference type="OrthoDB" id="956078at2"/>
<proteinExistence type="predicted"/>
<dbReference type="EMBL" id="PYAS01000017">
    <property type="protein sequence ID" value="PSL23237.1"/>
    <property type="molecule type" value="Genomic_DNA"/>
</dbReference>